<accession>A0ABD0S5B0</accession>
<gene>
    <name evidence="2" type="ORF">ABMA28_012939</name>
</gene>
<evidence type="ECO:0000256" key="1">
    <source>
        <dbReference type="SAM" id="MobiDB-lite"/>
    </source>
</evidence>
<dbReference type="Proteomes" id="UP001549921">
    <property type="component" value="Unassembled WGS sequence"/>
</dbReference>
<feature type="compositionally biased region" description="Basic and acidic residues" evidence="1">
    <location>
        <begin position="83"/>
        <end position="99"/>
    </location>
</feature>
<feature type="compositionally biased region" description="Low complexity" evidence="1">
    <location>
        <begin position="138"/>
        <end position="157"/>
    </location>
</feature>
<sequence>MRSKRRLKTTKSTYRHKVNKRRYNSNCTLGCTNCVSILDIENINEVLRVHKSQRAEGKGAWKVVPKDSCEVYKDRRKRQAVNNHRDEDDAKMRKTDSHRTPSRNKKSQKRNDDKKSRKEAVKKTRRRRKPNQRREPNTSFSSFTSTTTSCVSCMSSSEMDYDD</sequence>
<proteinExistence type="predicted"/>
<name>A0ABD0S5B0_LOXSC</name>
<feature type="compositionally biased region" description="Basic and acidic residues" evidence="1">
    <location>
        <begin position="109"/>
        <end position="122"/>
    </location>
</feature>
<comment type="caution">
    <text evidence="2">The sequence shown here is derived from an EMBL/GenBank/DDBJ whole genome shotgun (WGS) entry which is preliminary data.</text>
</comment>
<evidence type="ECO:0000313" key="3">
    <source>
        <dbReference type="Proteomes" id="UP001549921"/>
    </source>
</evidence>
<protein>
    <submittedName>
        <fullName evidence="2">Uncharacterized protein</fullName>
    </submittedName>
</protein>
<dbReference type="EMBL" id="JBEDNZ010000031">
    <property type="protein sequence ID" value="KAL0808493.1"/>
    <property type="molecule type" value="Genomic_DNA"/>
</dbReference>
<reference evidence="2 3" key="1">
    <citation type="submission" date="2024-06" db="EMBL/GenBank/DDBJ databases">
        <title>A chromosome-level genome assembly of beet webworm, Loxostege sticticalis.</title>
        <authorList>
            <person name="Zhang Y."/>
        </authorList>
    </citation>
    <scope>NUCLEOTIDE SEQUENCE [LARGE SCALE GENOMIC DNA]</scope>
    <source>
        <strain evidence="2">AQ028</strain>
        <tissue evidence="2">Male pupae</tissue>
    </source>
</reference>
<dbReference type="AlphaFoldDB" id="A0ABD0S5B0"/>
<evidence type="ECO:0000313" key="2">
    <source>
        <dbReference type="EMBL" id="KAL0808493.1"/>
    </source>
</evidence>
<feature type="region of interest" description="Disordered" evidence="1">
    <location>
        <begin position="67"/>
        <end position="163"/>
    </location>
</feature>
<organism evidence="2 3">
    <name type="scientific">Loxostege sticticalis</name>
    <name type="common">Beet webworm moth</name>
    <dbReference type="NCBI Taxonomy" id="481309"/>
    <lineage>
        <taxon>Eukaryota</taxon>
        <taxon>Metazoa</taxon>
        <taxon>Ecdysozoa</taxon>
        <taxon>Arthropoda</taxon>
        <taxon>Hexapoda</taxon>
        <taxon>Insecta</taxon>
        <taxon>Pterygota</taxon>
        <taxon>Neoptera</taxon>
        <taxon>Endopterygota</taxon>
        <taxon>Lepidoptera</taxon>
        <taxon>Glossata</taxon>
        <taxon>Ditrysia</taxon>
        <taxon>Pyraloidea</taxon>
        <taxon>Crambidae</taxon>
        <taxon>Pyraustinae</taxon>
        <taxon>Loxostege</taxon>
    </lineage>
</organism>